<evidence type="ECO:0008006" key="3">
    <source>
        <dbReference type="Google" id="ProtNLM"/>
    </source>
</evidence>
<dbReference type="EMBL" id="WJBU01000010">
    <property type="protein sequence ID" value="MRD48002.1"/>
    <property type="molecule type" value="Genomic_DNA"/>
</dbReference>
<gene>
    <name evidence="1" type="ORF">GHT07_11980</name>
</gene>
<comment type="caution">
    <text evidence="1">The sequence shown here is derived from an EMBL/GenBank/DDBJ whole genome shotgun (WGS) entry which is preliminary data.</text>
</comment>
<protein>
    <recommendedName>
        <fullName evidence="3">Peptidase MA superfamily protein</fullName>
    </recommendedName>
</protein>
<organism evidence="1 2">
    <name type="scientific">Caenimonas koreensis DSM 17982</name>
    <dbReference type="NCBI Taxonomy" id="1121255"/>
    <lineage>
        <taxon>Bacteria</taxon>
        <taxon>Pseudomonadati</taxon>
        <taxon>Pseudomonadota</taxon>
        <taxon>Betaproteobacteria</taxon>
        <taxon>Burkholderiales</taxon>
        <taxon>Comamonadaceae</taxon>
        <taxon>Caenimonas</taxon>
    </lineage>
</organism>
<evidence type="ECO:0000313" key="1">
    <source>
        <dbReference type="EMBL" id="MRD48002.1"/>
    </source>
</evidence>
<reference evidence="1 2" key="1">
    <citation type="submission" date="2019-11" db="EMBL/GenBank/DDBJ databases">
        <title>Caenimonas koreensis gen. nov., sp. nov., isolated from activated sludge.</title>
        <authorList>
            <person name="Seung H.R."/>
        </authorList>
    </citation>
    <scope>NUCLEOTIDE SEQUENCE [LARGE SCALE GENOMIC DNA]</scope>
    <source>
        <strain evidence="1 2">EMB320</strain>
    </source>
</reference>
<dbReference type="Proteomes" id="UP000487350">
    <property type="component" value="Unassembled WGS sequence"/>
</dbReference>
<dbReference type="AlphaFoldDB" id="A0A844B448"/>
<accession>A0A844B448</accession>
<proteinExistence type="predicted"/>
<evidence type="ECO:0000313" key="2">
    <source>
        <dbReference type="Proteomes" id="UP000487350"/>
    </source>
</evidence>
<sequence length="182" mass="20307">MGRLAVLIVVIVPVVAWFIVKPVRVIAPQWVHVTCNASRTLCVDDALKLAEALALRDEAIAFVSAKVGTIEGQPRVVFCASQACADSFGLGARSAVTLGQFGTVIGPRAWKPYYVRHELIHYLQSERVGVLPLLFKPQWWVEGMAYALSEDPREKLVEPWEGDRAVFRKWLAQVGLAKIWLR</sequence>
<name>A0A844B448_9BURK</name>
<keyword evidence="2" id="KW-1185">Reference proteome</keyword>